<feature type="transmembrane region" description="Helical" evidence="1">
    <location>
        <begin position="20"/>
        <end position="42"/>
    </location>
</feature>
<organism evidence="2 3">
    <name type="scientific">Peptostreptococcus canis</name>
    <dbReference type="NCBI Taxonomy" id="1159213"/>
    <lineage>
        <taxon>Bacteria</taxon>
        <taxon>Bacillati</taxon>
        <taxon>Bacillota</taxon>
        <taxon>Clostridia</taxon>
        <taxon>Peptostreptococcales</taxon>
        <taxon>Peptostreptococcaceae</taxon>
        <taxon>Peptostreptococcus</taxon>
    </lineage>
</organism>
<name>A0ABR6TJE8_9FIRM</name>
<dbReference type="RefSeq" id="WP_185623304.1">
    <property type="nucleotide sequence ID" value="NZ_JABGBW010000001.1"/>
</dbReference>
<protein>
    <submittedName>
        <fullName evidence="2">Uncharacterized protein</fullName>
    </submittedName>
</protein>
<dbReference type="Proteomes" id="UP000713904">
    <property type="component" value="Unassembled WGS sequence"/>
</dbReference>
<keyword evidence="1" id="KW-1133">Transmembrane helix</keyword>
<dbReference type="EMBL" id="JABGBW010000001">
    <property type="protein sequence ID" value="MBC2575268.1"/>
    <property type="molecule type" value="Genomic_DNA"/>
</dbReference>
<evidence type="ECO:0000313" key="2">
    <source>
        <dbReference type="EMBL" id="MBC2575268.1"/>
    </source>
</evidence>
<sequence length="79" mass="9034">MYRKLLINDFKKNTWSNVILLMFITLSVAVAISVAILLTQLFTSISSMYRIANPPHFLQLHKGEISQSNLDKFNSDFQG</sequence>
<evidence type="ECO:0000313" key="3">
    <source>
        <dbReference type="Proteomes" id="UP000713904"/>
    </source>
</evidence>
<comment type="caution">
    <text evidence="2">The sequence shown here is derived from an EMBL/GenBank/DDBJ whole genome shotgun (WGS) entry which is preliminary data.</text>
</comment>
<accession>A0ABR6TJE8</accession>
<proteinExistence type="predicted"/>
<keyword evidence="1" id="KW-0812">Transmembrane</keyword>
<gene>
    <name evidence="2" type="ORF">HLB29_01045</name>
</gene>
<keyword evidence="3" id="KW-1185">Reference proteome</keyword>
<reference evidence="2 3" key="1">
    <citation type="submission" date="2020-05" db="EMBL/GenBank/DDBJ databases">
        <title>Draft genome of xy-202 and genomic insight in genome of the genus Peptostreptococcus.</title>
        <authorList>
            <person name="Zhang Z."/>
        </authorList>
    </citation>
    <scope>NUCLEOTIDE SEQUENCE [LARGE SCALE GENOMIC DNA]</scope>
    <source>
        <strain evidence="2 3">DSM 27025</strain>
    </source>
</reference>
<keyword evidence="1" id="KW-0472">Membrane</keyword>
<evidence type="ECO:0000256" key="1">
    <source>
        <dbReference type="SAM" id="Phobius"/>
    </source>
</evidence>